<dbReference type="EMBL" id="CAJJDN010000009">
    <property type="protein sequence ID" value="CAD8055309.1"/>
    <property type="molecule type" value="Genomic_DNA"/>
</dbReference>
<sequence length="210" mass="25233">MKINTPKKSQHNKTDNSNNCKTFYNMQELNQTLNQFQFQYPQIKEINENLLFKNSNQVFGNQTEQIIRKGLLKKENSQEQRNQRGKQKYVRRRVNTSYIVYPIENYRNFSGQKQKENKIEPRLQYHVQIPDTMKIPYLYKKNGLIKNQLKQLQHHQQDQQDDIRIASKVSFHIKPKSNIIKKINQNVNEQLRIILDEHQSSDLSFINGWE</sequence>
<gene>
    <name evidence="1" type="ORF">PSON_ATCC_30995.1.T0090178</name>
</gene>
<name>A0A8S1KJJ3_9CILI</name>
<dbReference type="AlphaFoldDB" id="A0A8S1KJJ3"/>
<evidence type="ECO:0000313" key="1">
    <source>
        <dbReference type="EMBL" id="CAD8055309.1"/>
    </source>
</evidence>
<dbReference type="OrthoDB" id="304242at2759"/>
<organism evidence="1 2">
    <name type="scientific">Paramecium sonneborni</name>
    <dbReference type="NCBI Taxonomy" id="65129"/>
    <lineage>
        <taxon>Eukaryota</taxon>
        <taxon>Sar</taxon>
        <taxon>Alveolata</taxon>
        <taxon>Ciliophora</taxon>
        <taxon>Intramacronucleata</taxon>
        <taxon>Oligohymenophorea</taxon>
        <taxon>Peniculida</taxon>
        <taxon>Parameciidae</taxon>
        <taxon>Paramecium</taxon>
    </lineage>
</organism>
<comment type="caution">
    <text evidence="1">The sequence shown here is derived from an EMBL/GenBank/DDBJ whole genome shotgun (WGS) entry which is preliminary data.</text>
</comment>
<dbReference type="Proteomes" id="UP000692954">
    <property type="component" value="Unassembled WGS sequence"/>
</dbReference>
<evidence type="ECO:0000313" key="2">
    <source>
        <dbReference type="Proteomes" id="UP000692954"/>
    </source>
</evidence>
<protein>
    <submittedName>
        <fullName evidence="1">Uncharacterized protein</fullName>
    </submittedName>
</protein>
<proteinExistence type="predicted"/>
<keyword evidence="2" id="KW-1185">Reference proteome</keyword>
<accession>A0A8S1KJJ3</accession>
<reference evidence="1" key="1">
    <citation type="submission" date="2021-01" db="EMBL/GenBank/DDBJ databases">
        <authorList>
            <consortium name="Genoscope - CEA"/>
            <person name="William W."/>
        </authorList>
    </citation>
    <scope>NUCLEOTIDE SEQUENCE</scope>
</reference>